<dbReference type="Proteomes" id="UP000321393">
    <property type="component" value="Unassembled WGS sequence"/>
</dbReference>
<dbReference type="GO" id="GO:0005777">
    <property type="term" value="C:peroxisome"/>
    <property type="evidence" value="ECO:0007669"/>
    <property type="project" value="TreeGrafter"/>
</dbReference>
<keyword evidence="1" id="KW-0276">Fatty acid metabolism</keyword>
<dbReference type="PANTHER" id="PTHR43853">
    <property type="entry name" value="3-KETOACYL-COA THIOLASE, PEROXISOMAL"/>
    <property type="match status" value="1"/>
</dbReference>
<dbReference type="Pfam" id="PF02803">
    <property type="entry name" value="Thiolase_C"/>
    <property type="match status" value="1"/>
</dbReference>
<evidence type="ECO:0000313" key="5">
    <source>
        <dbReference type="Proteomes" id="UP000321393"/>
    </source>
</evidence>
<dbReference type="Gene3D" id="3.40.47.10">
    <property type="match status" value="2"/>
</dbReference>
<evidence type="ECO:0000259" key="3">
    <source>
        <dbReference type="Pfam" id="PF02803"/>
    </source>
</evidence>
<evidence type="ECO:0000313" key="4">
    <source>
        <dbReference type="EMBL" id="KAA0059777.1"/>
    </source>
</evidence>
<keyword evidence="2" id="KW-0443">Lipid metabolism</keyword>
<proteinExistence type="predicted"/>
<evidence type="ECO:0000256" key="2">
    <source>
        <dbReference type="ARBA" id="ARBA00023098"/>
    </source>
</evidence>
<comment type="caution">
    <text evidence="4">The sequence shown here is derived from an EMBL/GenBank/DDBJ whole genome shotgun (WGS) entry which is preliminary data.</text>
</comment>
<dbReference type="OrthoDB" id="1727662at2759"/>
<sequence length="167" mass="18901">MLQRNWLFKREVGLKCTFLRMSVIRTFSAVGMDPTIMVVGPAIAILASIKAAGHEPNDIYLFEIKEAFASQFVYCRNKLGLYSEKINVNGRAITIVHPLGATGKRRREGKDKHKLRFPKHIKIKIVRGNNWTGSCVTFDKLLRNPGNSGGFFKLYESNDRPNLPKPP</sequence>
<organism evidence="4 5">
    <name type="scientific">Cucumis melo var. makuwa</name>
    <name type="common">Oriental melon</name>
    <dbReference type="NCBI Taxonomy" id="1194695"/>
    <lineage>
        <taxon>Eukaryota</taxon>
        <taxon>Viridiplantae</taxon>
        <taxon>Streptophyta</taxon>
        <taxon>Embryophyta</taxon>
        <taxon>Tracheophyta</taxon>
        <taxon>Spermatophyta</taxon>
        <taxon>Magnoliopsida</taxon>
        <taxon>eudicotyledons</taxon>
        <taxon>Gunneridae</taxon>
        <taxon>Pentapetalae</taxon>
        <taxon>rosids</taxon>
        <taxon>fabids</taxon>
        <taxon>Cucurbitales</taxon>
        <taxon>Cucurbitaceae</taxon>
        <taxon>Benincaseae</taxon>
        <taxon>Cucumis</taxon>
    </lineage>
</organism>
<dbReference type="InterPro" id="IPR050215">
    <property type="entry name" value="Thiolase-like_sf_Thiolase"/>
</dbReference>
<dbReference type="AlphaFoldDB" id="A0A5A7UYP8"/>
<dbReference type="GO" id="GO:0006635">
    <property type="term" value="P:fatty acid beta-oxidation"/>
    <property type="evidence" value="ECO:0007669"/>
    <property type="project" value="TreeGrafter"/>
</dbReference>
<reference evidence="4 5" key="1">
    <citation type="submission" date="2019-08" db="EMBL/GenBank/DDBJ databases">
        <title>Draft genome sequences of two oriental melons (Cucumis melo L. var makuwa).</title>
        <authorList>
            <person name="Kwon S.-Y."/>
        </authorList>
    </citation>
    <scope>NUCLEOTIDE SEQUENCE [LARGE SCALE GENOMIC DNA]</scope>
    <source>
        <strain evidence="5">cv. SW 3</strain>
        <tissue evidence="4">Leaf</tissue>
    </source>
</reference>
<dbReference type="InterPro" id="IPR020617">
    <property type="entry name" value="Thiolase_C"/>
</dbReference>
<gene>
    <name evidence="4" type="ORF">E6C27_scaffold108G00370</name>
</gene>
<protein>
    <submittedName>
        <fullName evidence="4">3-ketoacyl-CoA thiolase 1, peroxisomal-like isoform X1</fullName>
    </submittedName>
</protein>
<dbReference type="GO" id="GO:0010124">
    <property type="term" value="P:phenylacetate catabolic process"/>
    <property type="evidence" value="ECO:0007669"/>
    <property type="project" value="TreeGrafter"/>
</dbReference>
<accession>A0A5A7UYP8</accession>
<dbReference type="SUPFAM" id="SSF53901">
    <property type="entry name" value="Thiolase-like"/>
    <property type="match status" value="1"/>
</dbReference>
<dbReference type="InterPro" id="IPR016039">
    <property type="entry name" value="Thiolase-like"/>
</dbReference>
<dbReference type="EMBL" id="SSTE01005892">
    <property type="protein sequence ID" value="KAA0059777.1"/>
    <property type="molecule type" value="Genomic_DNA"/>
</dbReference>
<feature type="domain" description="Thiolase C-terminal" evidence="3">
    <location>
        <begin position="22"/>
        <end position="105"/>
    </location>
</feature>
<evidence type="ECO:0000256" key="1">
    <source>
        <dbReference type="ARBA" id="ARBA00022832"/>
    </source>
</evidence>
<dbReference type="GO" id="GO:0003988">
    <property type="term" value="F:acetyl-CoA C-acyltransferase activity"/>
    <property type="evidence" value="ECO:0007669"/>
    <property type="project" value="TreeGrafter"/>
</dbReference>
<name>A0A5A7UYP8_CUCMM</name>
<dbReference type="PANTHER" id="PTHR43853:SF8">
    <property type="entry name" value="3-KETOACYL-COA THIOLASE, PEROXISOMAL"/>
    <property type="match status" value="1"/>
</dbReference>
<dbReference type="STRING" id="1194695.A0A5A7UYP8"/>